<evidence type="ECO:0000256" key="2">
    <source>
        <dbReference type="ARBA" id="ARBA00022692"/>
    </source>
</evidence>
<evidence type="ECO:0000259" key="7">
    <source>
        <dbReference type="Pfam" id="PF08016"/>
    </source>
</evidence>
<sequence length="584" mass="67832">MSSKEQMTLKERLYMPPIEKYEKYGIFPWKIVIHFLLVAMTTCQTLLIVLENSTYSYSQYLQWNKLFCNDNVQGSDTSITNSYNIFSPEELMSYVEQTVTRYFDINSFTIDNYSYDYTDDGDKKPVKLMVKYINYENAHSDGYTHEYKLTPQYLGPFTSKESTKDFLKKVKRFELSFSFYHHLNSKIPTASTCYLWTIRQDYDYSNHGPIDVSMATDRSFCKSEIFNPMKKYVWIGFAVILLSIISMVSIWYYIMKRVMIISKVRQGPTDFRYAWESLSFHDKLKLGNFWILFNIIGNITQFFSGIITVIDDGTFLKVHDVLIGLGTFCAWVGIVQYLDHTSKTYTIINTLKRSFSTLGPYLVGILPIFMAYVFLAMCLFWKSGIYTTTTQSMVAAFALINGDSVYAFFSGAYEVNSFLGQLYMYTFIVFFICCVHNIFIAIIQSGFGSLSERPPKKDGESDEEQDLQKEEAGTPSSPSSSVLKKKRQSLRDIDKEVKEKRSKDVFKKLIIGEAKTPLIDTEENTQKIIDKMDENAAEIEELLHKLQTLAFPLRKEEVNREQLKNHMEKIIHEQLDYSPRKDTL</sequence>
<dbReference type="InterPro" id="IPR013122">
    <property type="entry name" value="PKD1_2_channel"/>
</dbReference>
<dbReference type="GO" id="GO:0072345">
    <property type="term" value="F:NAADP-sensitive calcium-release channel activity"/>
    <property type="evidence" value="ECO:0007669"/>
    <property type="project" value="TreeGrafter"/>
</dbReference>
<feature type="transmembrane region" description="Helical" evidence="6">
    <location>
        <begin position="232"/>
        <end position="254"/>
    </location>
</feature>
<reference evidence="8" key="1">
    <citation type="submission" date="2021-09" db="EMBL/GenBank/DDBJ databases">
        <authorList>
            <consortium name="AG Swart"/>
            <person name="Singh M."/>
            <person name="Singh A."/>
            <person name="Seah K."/>
            <person name="Emmerich C."/>
        </authorList>
    </citation>
    <scope>NUCLEOTIDE SEQUENCE</scope>
    <source>
        <strain evidence="8">ATCC30299</strain>
    </source>
</reference>
<feature type="transmembrane region" description="Helical" evidence="6">
    <location>
        <begin position="31"/>
        <end position="50"/>
    </location>
</feature>
<feature type="region of interest" description="Disordered" evidence="5">
    <location>
        <begin position="453"/>
        <end position="488"/>
    </location>
</feature>
<dbReference type="Gene3D" id="1.10.287.70">
    <property type="match status" value="1"/>
</dbReference>
<evidence type="ECO:0000313" key="8">
    <source>
        <dbReference type="EMBL" id="CAG9314364.1"/>
    </source>
</evidence>
<comment type="subcellular location">
    <subcellularLocation>
        <location evidence="1">Membrane</location>
        <topology evidence="1">Multi-pass membrane protein</topology>
    </subcellularLocation>
</comment>
<evidence type="ECO:0000256" key="1">
    <source>
        <dbReference type="ARBA" id="ARBA00004141"/>
    </source>
</evidence>
<name>A0AAU9J185_9CILI</name>
<feature type="domain" description="Polycystin cation channel PKD1/PKD2" evidence="7">
    <location>
        <begin position="319"/>
        <end position="447"/>
    </location>
</feature>
<evidence type="ECO:0000256" key="5">
    <source>
        <dbReference type="SAM" id="MobiDB-lite"/>
    </source>
</evidence>
<feature type="transmembrane region" description="Helical" evidence="6">
    <location>
        <begin position="289"/>
        <end position="309"/>
    </location>
</feature>
<dbReference type="Pfam" id="PF08016">
    <property type="entry name" value="PKD_channel"/>
    <property type="match status" value="1"/>
</dbReference>
<evidence type="ECO:0000256" key="4">
    <source>
        <dbReference type="ARBA" id="ARBA00023136"/>
    </source>
</evidence>
<feature type="transmembrane region" description="Helical" evidence="6">
    <location>
        <begin position="358"/>
        <end position="381"/>
    </location>
</feature>
<feature type="transmembrane region" description="Helical" evidence="6">
    <location>
        <begin position="393"/>
        <end position="413"/>
    </location>
</feature>
<dbReference type="GO" id="GO:0016020">
    <property type="term" value="C:membrane"/>
    <property type="evidence" value="ECO:0007669"/>
    <property type="project" value="UniProtKB-SubCell"/>
</dbReference>
<gene>
    <name evidence="8" type="ORF">BSTOLATCC_MIC11372</name>
</gene>
<keyword evidence="2 6" id="KW-0812">Transmembrane</keyword>
<keyword evidence="9" id="KW-1185">Reference proteome</keyword>
<protein>
    <recommendedName>
        <fullName evidence="7">Polycystin cation channel PKD1/PKD2 domain-containing protein</fullName>
    </recommendedName>
</protein>
<keyword evidence="4 6" id="KW-0472">Membrane</keyword>
<accession>A0AAU9J185</accession>
<dbReference type="PANTHER" id="PTHR12127">
    <property type="entry name" value="MUCOLIPIN"/>
    <property type="match status" value="1"/>
</dbReference>
<dbReference type="InterPro" id="IPR039031">
    <property type="entry name" value="Mucolipin"/>
</dbReference>
<dbReference type="Proteomes" id="UP001162131">
    <property type="component" value="Unassembled WGS sequence"/>
</dbReference>
<feature type="transmembrane region" description="Helical" evidence="6">
    <location>
        <begin position="425"/>
        <end position="447"/>
    </location>
</feature>
<evidence type="ECO:0000313" key="9">
    <source>
        <dbReference type="Proteomes" id="UP001162131"/>
    </source>
</evidence>
<proteinExistence type="predicted"/>
<evidence type="ECO:0000256" key="3">
    <source>
        <dbReference type="ARBA" id="ARBA00022989"/>
    </source>
</evidence>
<organism evidence="8 9">
    <name type="scientific">Blepharisma stoltei</name>
    <dbReference type="NCBI Taxonomy" id="1481888"/>
    <lineage>
        <taxon>Eukaryota</taxon>
        <taxon>Sar</taxon>
        <taxon>Alveolata</taxon>
        <taxon>Ciliophora</taxon>
        <taxon>Postciliodesmatophora</taxon>
        <taxon>Heterotrichea</taxon>
        <taxon>Heterotrichida</taxon>
        <taxon>Blepharismidae</taxon>
        <taxon>Blepharisma</taxon>
    </lineage>
</organism>
<comment type="caution">
    <text evidence="8">The sequence shown here is derived from an EMBL/GenBank/DDBJ whole genome shotgun (WGS) entry which is preliminary data.</text>
</comment>
<dbReference type="AlphaFoldDB" id="A0AAU9J185"/>
<feature type="transmembrane region" description="Helical" evidence="6">
    <location>
        <begin position="321"/>
        <end position="338"/>
    </location>
</feature>
<dbReference type="PANTHER" id="PTHR12127:SF7">
    <property type="entry name" value="SD02261P"/>
    <property type="match status" value="1"/>
</dbReference>
<dbReference type="EMBL" id="CAJZBQ010000012">
    <property type="protein sequence ID" value="CAG9314364.1"/>
    <property type="molecule type" value="Genomic_DNA"/>
</dbReference>
<keyword evidence="3 6" id="KW-1133">Transmembrane helix</keyword>
<evidence type="ECO:0000256" key="6">
    <source>
        <dbReference type="SAM" id="Phobius"/>
    </source>
</evidence>